<dbReference type="STRING" id="379508.A5E5L7"/>
<keyword evidence="1" id="KW-1133">Transmembrane helix</keyword>
<dbReference type="PANTHER" id="PTHR40370:SF1">
    <property type="entry name" value="DUF3074 DOMAIN-CONTAINING PROTEIN"/>
    <property type="match status" value="1"/>
</dbReference>
<dbReference type="VEuPathDB" id="FungiDB:LELG_04906"/>
<proteinExistence type="predicted"/>
<evidence type="ECO:0000313" key="4">
    <source>
        <dbReference type="Proteomes" id="UP000001996"/>
    </source>
</evidence>
<organism evidence="3 4">
    <name type="scientific">Lodderomyces elongisporus (strain ATCC 11503 / CBS 2605 / JCM 1781 / NBRC 1676 / NRRL YB-4239)</name>
    <name type="common">Yeast</name>
    <name type="synonym">Saccharomyces elongisporus</name>
    <dbReference type="NCBI Taxonomy" id="379508"/>
    <lineage>
        <taxon>Eukaryota</taxon>
        <taxon>Fungi</taxon>
        <taxon>Dikarya</taxon>
        <taxon>Ascomycota</taxon>
        <taxon>Saccharomycotina</taxon>
        <taxon>Pichiomycetes</taxon>
        <taxon>Debaryomycetaceae</taxon>
        <taxon>Candida/Lodderomyces clade</taxon>
        <taxon>Lodderomyces</taxon>
    </lineage>
</organism>
<feature type="transmembrane region" description="Helical" evidence="1">
    <location>
        <begin position="12"/>
        <end position="36"/>
    </location>
</feature>
<dbReference type="Pfam" id="PF11274">
    <property type="entry name" value="DUF3074"/>
    <property type="match status" value="1"/>
</dbReference>
<dbReference type="OMA" id="KWIMATT"/>
<keyword evidence="4" id="KW-1185">Reference proteome</keyword>
<reference evidence="3 4" key="1">
    <citation type="journal article" date="2009" name="Nature">
        <title>Evolution of pathogenicity and sexual reproduction in eight Candida genomes.</title>
        <authorList>
            <person name="Butler G."/>
            <person name="Rasmussen M.D."/>
            <person name="Lin M.F."/>
            <person name="Santos M.A."/>
            <person name="Sakthikumar S."/>
            <person name="Munro C.A."/>
            <person name="Rheinbay E."/>
            <person name="Grabherr M."/>
            <person name="Forche A."/>
            <person name="Reedy J.L."/>
            <person name="Agrafioti I."/>
            <person name="Arnaud M.B."/>
            <person name="Bates S."/>
            <person name="Brown A.J."/>
            <person name="Brunke S."/>
            <person name="Costanzo M.C."/>
            <person name="Fitzpatrick D.A."/>
            <person name="de Groot P.W."/>
            <person name="Harris D."/>
            <person name="Hoyer L.L."/>
            <person name="Hube B."/>
            <person name="Klis F.M."/>
            <person name="Kodira C."/>
            <person name="Lennard N."/>
            <person name="Logue M.E."/>
            <person name="Martin R."/>
            <person name="Neiman A.M."/>
            <person name="Nikolaou E."/>
            <person name="Quail M.A."/>
            <person name="Quinn J."/>
            <person name="Santos M.C."/>
            <person name="Schmitzberger F.F."/>
            <person name="Sherlock G."/>
            <person name="Shah P."/>
            <person name="Silverstein K.A."/>
            <person name="Skrzypek M.S."/>
            <person name="Soll D."/>
            <person name="Staggs R."/>
            <person name="Stansfield I."/>
            <person name="Stumpf M.P."/>
            <person name="Sudbery P.E."/>
            <person name="Srikantha T."/>
            <person name="Zeng Q."/>
            <person name="Berman J."/>
            <person name="Berriman M."/>
            <person name="Heitman J."/>
            <person name="Gow N.A."/>
            <person name="Lorenz M.C."/>
            <person name="Birren B.W."/>
            <person name="Kellis M."/>
            <person name="Cuomo C.A."/>
        </authorList>
    </citation>
    <scope>NUCLEOTIDE SEQUENCE [LARGE SCALE GENOMIC DNA]</scope>
    <source>
        <strain evidence="4">ATCC 11503 / BCRC 21390 / CBS 2605 / JCM 1781 / NBRC 1676 / NRRL YB-4239</strain>
    </source>
</reference>
<name>A5E5L7_LODEL</name>
<dbReference type="OrthoDB" id="6423603at2759"/>
<keyword evidence="1" id="KW-0812">Transmembrane</keyword>
<dbReference type="CDD" id="cd08864">
    <property type="entry name" value="SRPBCC_DUF3074"/>
    <property type="match status" value="1"/>
</dbReference>
<feature type="domain" description="DUF3074" evidence="2">
    <location>
        <begin position="104"/>
        <end position="264"/>
    </location>
</feature>
<gene>
    <name evidence="3" type="ORF">LELG_04906</name>
</gene>
<protein>
    <recommendedName>
        <fullName evidence="2">DUF3074 domain-containing protein</fullName>
    </recommendedName>
</protein>
<dbReference type="AlphaFoldDB" id="A5E5L7"/>
<dbReference type="PANTHER" id="PTHR40370">
    <property type="entry name" value="EXPRESSED PROTEIN"/>
    <property type="match status" value="1"/>
</dbReference>
<dbReference type="InParanoid" id="A5E5L7"/>
<evidence type="ECO:0000259" key="2">
    <source>
        <dbReference type="Pfam" id="PF11274"/>
    </source>
</evidence>
<evidence type="ECO:0000256" key="1">
    <source>
        <dbReference type="SAM" id="Phobius"/>
    </source>
</evidence>
<dbReference type="SUPFAM" id="SSF55961">
    <property type="entry name" value="Bet v1-like"/>
    <property type="match status" value="1"/>
</dbReference>
<dbReference type="Proteomes" id="UP000001996">
    <property type="component" value="Unassembled WGS sequence"/>
</dbReference>
<dbReference type="GeneID" id="5231268"/>
<sequence length="286" mass="32732">MGCHLFLLALRLHLPISVFFIFSFGPFTFSQIRLFYNKIELKSPKMSSTLKLKQYPVDTSREAIFNDSVALLKKIPQWNEGKTFYKSSNYPVYSKHNEVDGDFWCSRETVLKNINVERLRKAIIGTTEQGFTHSDYEPHYVHEISEMQVRNLQQYKDGWSYTIHAQYNFGFPLSKRTFNELIHIYIDAAKQWALIVSLPIKGALYEHSVLGEYVSLEELKWNDNNDSAEWLVATTSTAGGNVPDWATKWSLAGALAKDVPNVVDLIASKDYFDIGESEILTLPAGN</sequence>
<dbReference type="HOGENOM" id="CLU_078586_1_0_1"/>
<accession>A5E5L7</accession>
<dbReference type="eggNOG" id="ENOG502QTT5">
    <property type="taxonomic scope" value="Eukaryota"/>
</dbReference>
<dbReference type="InterPro" id="IPR024500">
    <property type="entry name" value="DUF3074"/>
</dbReference>
<dbReference type="KEGG" id="lel:PVL30_005644"/>
<dbReference type="EMBL" id="CH981530">
    <property type="protein sequence ID" value="EDK46725.1"/>
    <property type="molecule type" value="Genomic_DNA"/>
</dbReference>
<keyword evidence="1" id="KW-0472">Membrane</keyword>
<evidence type="ECO:0000313" key="3">
    <source>
        <dbReference type="EMBL" id="EDK46725.1"/>
    </source>
</evidence>